<dbReference type="AlphaFoldDB" id="A0A9P3F4A9"/>
<dbReference type="RefSeq" id="XP_043124054.1">
    <property type="nucleotide sequence ID" value="XM_043268119.1"/>
</dbReference>
<accession>A0A9P3F4A9</accession>
<gene>
    <name evidence="1" type="ORF">Aspvir_004897</name>
</gene>
<dbReference type="EMBL" id="BOPL01000002">
    <property type="protein sequence ID" value="GIK00868.1"/>
    <property type="molecule type" value="Genomic_DNA"/>
</dbReference>
<dbReference type="OrthoDB" id="6133115at2759"/>
<evidence type="ECO:0000313" key="2">
    <source>
        <dbReference type="Proteomes" id="UP000710440"/>
    </source>
</evidence>
<keyword evidence="2" id="KW-1185">Reference proteome</keyword>
<dbReference type="GeneID" id="66932879"/>
<reference evidence="1 2" key="1">
    <citation type="submission" date="2021-02" db="EMBL/GenBank/DDBJ databases">
        <title>Pan-genome distribution and transcriptional activeness of fungal secondary metabolism genes in Aspergillus section Fumigati.</title>
        <authorList>
            <person name="Takahashi H."/>
            <person name="Umemura M."/>
            <person name="Ninomiya A."/>
            <person name="Kusuya Y."/>
            <person name="Urayama S."/>
            <person name="Shimizu M."/>
            <person name="Watanabe A."/>
            <person name="Kamei K."/>
            <person name="Yaguchi T."/>
            <person name="Hagiwara D."/>
        </authorList>
    </citation>
    <scope>NUCLEOTIDE SEQUENCE [LARGE SCALE GENOMIC DNA]</scope>
    <source>
        <strain evidence="1 2">IFM 47045</strain>
    </source>
</reference>
<evidence type="ECO:0000313" key="1">
    <source>
        <dbReference type="EMBL" id="GIK00868.1"/>
    </source>
</evidence>
<protein>
    <submittedName>
        <fullName evidence="1">Uncharacterized protein</fullName>
    </submittedName>
</protein>
<comment type="caution">
    <text evidence="1">The sequence shown here is derived from an EMBL/GenBank/DDBJ whole genome shotgun (WGS) entry which is preliminary data.</text>
</comment>
<name>A0A9P3F4A9_ASPVI</name>
<dbReference type="Proteomes" id="UP000710440">
    <property type="component" value="Unassembled WGS sequence"/>
</dbReference>
<organism evidence="1 2">
    <name type="scientific">Aspergillus viridinutans</name>
    <dbReference type="NCBI Taxonomy" id="75553"/>
    <lineage>
        <taxon>Eukaryota</taxon>
        <taxon>Fungi</taxon>
        <taxon>Dikarya</taxon>
        <taxon>Ascomycota</taxon>
        <taxon>Pezizomycotina</taxon>
        <taxon>Eurotiomycetes</taxon>
        <taxon>Eurotiomycetidae</taxon>
        <taxon>Eurotiales</taxon>
        <taxon>Aspergillaceae</taxon>
        <taxon>Aspergillus</taxon>
        <taxon>Aspergillus subgen. Fumigati</taxon>
    </lineage>
</organism>
<sequence>MSSSTSSLFESSSLVESSIQQFNQLISSGRLTAYQNEVALVFWQYELRRLRRWANEAEWWSLYRLWVAPGIEGQLLRILRRLHQALADIQDVLDNNTADEAISADTNDNEVGRTKMQVSYLSLRETINCLNQIIVIIQPAHRPSFDPTMLKNEALLSILLQVPDLSKDEPAAQQLLALWSHLLTTLAPLCDCLVREPPPDRDTLNSLHRKFTVTILAQMSLAKTIETSDDDGSQDLRQAVIRKAQELVSKVGPLIFF</sequence>
<proteinExistence type="predicted"/>